<evidence type="ECO:0000256" key="1">
    <source>
        <dbReference type="SAM" id="MobiDB-lite"/>
    </source>
</evidence>
<accession>A0A4Z2EQQ1</accession>
<sequence>MSLKTVELTERKTSGGGGGAEGAWSAEEISSSQRPHVPRTYLHSQNIKEIRAPRIGAGAMYGYTRGPHHSLG</sequence>
<evidence type="ECO:0000313" key="2">
    <source>
        <dbReference type="EMBL" id="TNN30694.1"/>
    </source>
</evidence>
<comment type="caution">
    <text evidence="2">The sequence shown here is derived from an EMBL/GenBank/DDBJ whole genome shotgun (WGS) entry which is preliminary data.</text>
</comment>
<reference evidence="2 3" key="1">
    <citation type="submission" date="2019-03" db="EMBL/GenBank/DDBJ databases">
        <title>First draft genome of Liparis tanakae, snailfish: a comprehensive survey of snailfish specific genes.</title>
        <authorList>
            <person name="Kim W."/>
            <person name="Song I."/>
            <person name="Jeong J.-H."/>
            <person name="Kim D."/>
            <person name="Kim S."/>
            <person name="Ryu S."/>
            <person name="Song J.Y."/>
            <person name="Lee S.K."/>
        </authorList>
    </citation>
    <scope>NUCLEOTIDE SEQUENCE [LARGE SCALE GENOMIC DNA]</scope>
    <source>
        <tissue evidence="2">Muscle</tissue>
    </source>
</reference>
<proteinExistence type="predicted"/>
<feature type="compositionally biased region" description="Low complexity" evidence="1">
    <location>
        <begin position="22"/>
        <end position="32"/>
    </location>
</feature>
<dbReference type="Proteomes" id="UP000314294">
    <property type="component" value="Unassembled WGS sequence"/>
</dbReference>
<evidence type="ECO:0000313" key="3">
    <source>
        <dbReference type="Proteomes" id="UP000314294"/>
    </source>
</evidence>
<organism evidence="2 3">
    <name type="scientific">Liparis tanakae</name>
    <name type="common">Tanaka's snailfish</name>
    <dbReference type="NCBI Taxonomy" id="230148"/>
    <lineage>
        <taxon>Eukaryota</taxon>
        <taxon>Metazoa</taxon>
        <taxon>Chordata</taxon>
        <taxon>Craniata</taxon>
        <taxon>Vertebrata</taxon>
        <taxon>Euteleostomi</taxon>
        <taxon>Actinopterygii</taxon>
        <taxon>Neopterygii</taxon>
        <taxon>Teleostei</taxon>
        <taxon>Neoteleostei</taxon>
        <taxon>Acanthomorphata</taxon>
        <taxon>Eupercaria</taxon>
        <taxon>Perciformes</taxon>
        <taxon>Cottioidei</taxon>
        <taxon>Cottales</taxon>
        <taxon>Liparidae</taxon>
        <taxon>Liparis</taxon>
    </lineage>
</organism>
<protein>
    <submittedName>
        <fullName evidence="2">Uncharacterized protein</fullName>
    </submittedName>
</protein>
<dbReference type="EMBL" id="SRLO01004222">
    <property type="protein sequence ID" value="TNN30694.1"/>
    <property type="molecule type" value="Genomic_DNA"/>
</dbReference>
<feature type="region of interest" description="Disordered" evidence="1">
    <location>
        <begin position="1"/>
        <end position="44"/>
    </location>
</feature>
<keyword evidence="3" id="KW-1185">Reference proteome</keyword>
<name>A0A4Z2EQQ1_9TELE</name>
<gene>
    <name evidence="2" type="ORF">EYF80_059154</name>
</gene>
<dbReference type="AlphaFoldDB" id="A0A4Z2EQQ1"/>